<dbReference type="Proteomes" id="UP000036681">
    <property type="component" value="Unplaced"/>
</dbReference>
<dbReference type="WBParaSite" id="ALUE_0001443301-mRNA-1">
    <property type="protein sequence ID" value="ALUE_0001443301-mRNA-1"/>
    <property type="gene ID" value="ALUE_0001443301"/>
</dbReference>
<dbReference type="AlphaFoldDB" id="A0A9J2PYM4"/>
<accession>A0A9J2PYM4</accession>
<feature type="compositionally biased region" description="Low complexity" evidence="1">
    <location>
        <begin position="55"/>
        <end position="70"/>
    </location>
</feature>
<proteinExistence type="predicted"/>
<reference evidence="3" key="1">
    <citation type="submission" date="2023-03" db="UniProtKB">
        <authorList>
            <consortium name="WormBaseParasite"/>
        </authorList>
    </citation>
    <scope>IDENTIFICATION</scope>
</reference>
<protein>
    <submittedName>
        <fullName evidence="3">Uncharacterized protein</fullName>
    </submittedName>
</protein>
<evidence type="ECO:0000256" key="1">
    <source>
        <dbReference type="SAM" id="MobiDB-lite"/>
    </source>
</evidence>
<feature type="compositionally biased region" description="Basic and acidic residues" evidence="1">
    <location>
        <begin position="1"/>
        <end position="42"/>
    </location>
</feature>
<feature type="region of interest" description="Disordered" evidence="1">
    <location>
        <begin position="1"/>
        <end position="70"/>
    </location>
</feature>
<keyword evidence="2" id="KW-1185">Reference proteome</keyword>
<evidence type="ECO:0000313" key="2">
    <source>
        <dbReference type="Proteomes" id="UP000036681"/>
    </source>
</evidence>
<feature type="compositionally biased region" description="Polar residues" evidence="1">
    <location>
        <begin position="43"/>
        <end position="54"/>
    </location>
</feature>
<name>A0A9J2PYM4_ASCLU</name>
<evidence type="ECO:0000313" key="3">
    <source>
        <dbReference type="WBParaSite" id="ALUE_0001443301-mRNA-1"/>
    </source>
</evidence>
<organism evidence="2 3">
    <name type="scientific">Ascaris lumbricoides</name>
    <name type="common">Giant roundworm</name>
    <dbReference type="NCBI Taxonomy" id="6252"/>
    <lineage>
        <taxon>Eukaryota</taxon>
        <taxon>Metazoa</taxon>
        <taxon>Ecdysozoa</taxon>
        <taxon>Nematoda</taxon>
        <taxon>Chromadorea</taxon>
        <taxon>Rhabditida</taxon>
        <taxon>Spirurina</taxon>
        <taxon>Ascaridomorpha</taxon>
        <taxon>Ascaridoidea</taxon>
        <taxon>Ascarididae</taxon>
        <taxon>Ascaris</taxon>
    </lineage>
</organism>
<sequence length="70" mass="7942">MAREKTRALDWRSSAEKKPEVDAPNEDRHCQQMTRTNDHSEAMENSNPVTQLQPSSKSSTVSILLSEMQP</sequence>